<evidence type="ECO:0000256" key="2">
    <source>
        <dbReference type="SAM" id="SignalP"/>
    </source>
</evidence>
<keyword evidence="2" id="KW-0732">Signal</keyword>
<proteinExistence type="predicted"/>
<dbReference type="AlphaFoldDB" id="A0A9P9BMA2"/>
<comment type="caution">
    <text evidence="3">The sequence shown here is derived from an EMBL/GenBank/DDBJ whole genome shotgun (WGS) entry which is preliminary data.</text>
</comment>
<organism evidence="3 4">
    <name type="scientific">Microdochium trichocladiopsis</name>
    <dbReference type="NCBI Taxonomy" id="1682393"/>
    <lineage>
        <taxon>Eukaryota</taxon>
        <taxon>Fungi</taxon>
        <taxon>Dikarya</taxon>
        <taxon>Ascomycota</taxon>
        <taxon>Pezizomycotina</taxon>
        <taxon>Sordariomycetes</taxon>
        <taxon>Xylariomycetidae</taxon>
        <taxon>Xylariales</taxon>
        <taxon>Microdochiaceae</taxon>
        <taxon>Microdochium</taxon>
    </lineage>
</organism>
<sequence length="76" mass="8242">MRGVTGRALRPYLPSLILFCVLFRQGRARAVSDSAAGSEGRSVTSWGPERGQFMETAGATHHKLGDDKSPPPIYLL</sequence>
<dbReference type="Proteomes" id="UP000756346">
    <property type="component" value="Unassembled WGS sequence"/>
</dbReference>
<accession>A0A9P9BMA2</accession>
<name>A0A9P9BMA2_9PEZI</name>
<protein>
    <submittedName>
        <fullName evidence="3">Uncharacterized protein</fullName>
    </submittedName>
</protein>
<feature type="signal peptide" evidence="2">
    <location>
        <begin position="1"/>
        <end position="28"/>
    </location>
</feature>
<dbReference type="GeneID" id="70185184"/>
<feature type="chain" id="PRO_5040386976" evidence="2">
    <location>
        <begin position="29"/>
        <end position="76"/>
    </location>
</feature>
<evidence type="ECO:0000313" key="3">
    <source>
        <dbReference type="EMBL" id="KAH7016225.1"/>
    </source>
</evidence>
<reference evidence="3" key="1">
    <citation type="journal article" date="2021" name="Nat. Commun.">
        <title>Genetic determinants of endophytism in the Arabidopsis root mycobiome.</title>
        <authorList>
            <person name="Mesny F."/>
            <person name="Miyauchi S."/>
            <person name="Thiergart T."/>
            <person name="Pickel B."/>
            <person name="Atanasova L."/>
            <person name="Karlsson M."/>
            <person name="Huettel B."/>
            <person name="Barry K.W."/>
            <person name="Haridas S."/>
            <person name="Chen C."/>
            <person name="Bauer D."/>
            <person name="Andreopoulos W."/>
            <person name="Pangilinan J."/>
            <person name="LaButti K."/>
            <person name="Riley R."/>
            <person name="Lipzen A."/>
            <person name="Clum A."/>
            <person name="Drula E."/>
            <person name="Henrissat B."/>
            <person name="Kohler A."/>
            <person name="Grigoriev I.V."/>
            <person name="Martin F.M."/>
            <person name="Hacquard S."/>
        </authorList>
    </citation>
    <scope>NUCLEOTIDE SEQUENCE</scope>
    <source>
        <strain evidence="3">MPI-CAGE-CH-0230</strain>
    </source>
</reference>
<evidence type="ECO:0000256" key="1">
    <source>
        <dbReference type="SAM" id="MobiDB-lite"/>
    </source>
</evidence>
<evidence type="ECO:0000313" key="4">
    <source>
        <dbReference type="Proteomes" id="UP000756346"/>
    </source>
</evidence>
<gene>
    <name evidence="3" type="ORF">B0I36DRAFT_337072</name>
</gene>
<dbReference type="RefSeq" id="XP_046005849.1">
    <property type="nucleotide sequence ID" value="XM_046155638.1"/>
</dbReference>
<keyword evidence="4" id="KW-1185">Reference proteome</keyword>
<feature type="region of interest" description="Disordered" evidence="1">
    <location>
        <begin position="33"/>
        <end position="76"/>
    </location>
</feature>
<dbReference type="EMBL" id="JAGTJQ010000012">
    <property type="protein sequence ID" value="KAH7016225.1"/>
    <property type="molecule type" value="Genomic_DNA"/>
</dbReference>